<sequence>MAFENPSDPLEPAYGGGHGRLNLPTELIFSILENLAGSDIKSFSVCSKTFRKLSLPILFSKIRVSPPCIEGFQNRQHLKDLGANVRHISYVGLRSEDMALTMTLARIYTSSDCLSLFPNINSIHLSFFMSRRRNARNSKQIGVDFLTAFMFKLSQHGILKNLKIIEVEQRPYPKREKARLRLDPPALEYLGTVKARDRINTHLMAGDIFDGLTRRGFRKNYKLVYPTSLTTFVLRSFEFSFRDHYQNSNGEFDSSDVSEPEVYSDSSGEFEDNFDFEVFATMFKPDYPNDQKDDNADEKQLKIKQASREEVTDPVEYYTSYSDNCSDEDSLPHCPNPHLLFQASAQTLTEVKITTRWLNSDYDKSIPGTAYLNVRIVELDMDDYFASDSYLDEIAERFPNMEIFNFHCRQYSARGIDEPYHPISSLKKLRRLVGPWPVGDYRCIFIPSSSLDTCVDMWSQEGSMHNLEEVRFEQRKRKHKMDRIYRCKGSGADREIVSEDIRFT</sequence>
<comment type="caution">
    <text evidence="2">The sequence shown here is derived from an EMBL/GenBank/DDBJ whole genome shotgun (WGS) entry which is preliminary data.</text>
</comment>
<dbReference type="Pfam" id="PF00646">
    <property type="entry name" value="F-box"/>
    <property type="match status" value="1"/>
</dbReference>
<protein>
    <recommendedName>
        <fullName evidence="1">F-box domain-containing protein</fullName>
    </recommendedName>
</protein>
<dbReference type="CDD" id="cd09917">
    <property type="entry name" value="F-box_SF"/>
    <property type="match status" value="1"/>
</dbReference>
<dbReference type="Proteomes" id="UP001365542">
    <property type="component" value="Unassembled WGS sequence"/>
</dbReference>
<dbReference type="InterPro" id="IPR036047">
    <property type="entry name" value="F-box-like_dom_sf"/>
</dbReference>
<dbReference type="InterPro" id="IPR001810">
    <property type="entry name" value="F-box_dom"/>
</dbReference>
<reference evidence="2 3" key="1">
    <citation type="submission" date="2019-10" db="EMBL/GenBank/DDBJ databases">
        <authorList>
            <person name="Palmer J.M."/>
        </authorList>
    </citation>
    <scope>NUCLEOTIDE SEQUENCE [LARGE SCALE GENOMIC DNA]</scope>
    <source>
        <strain evidence="2 3">TWF694</strain>
    </source>
</reference>
<gene>
    <name evidence="2" type="ORF">TWF694_011650</name>
</gene>
<feature type="domain" description="F-box" evidence="1">
    <location>
        <begin position="21"/>
        <end position="53"/>
    </location>
</feature>
<proteinExistence type="predicted"/>
<keyword evidence="3" id="KW-1185">Reference proteome</keyword>
<dbReference type="SUPFAM" id="SSF81383">
    <property type="entry name" value="F-box domain"/>
    <property type="match status" value="1"/>
</dbReference>
<evidence type="ECO:0000259" key="1">
    <source>
        <dbReference type="Pfam" id="PF00646"/>
    </source>
</evidence>
<evidence type="ECO:0000313" key="3">
    <source>
        <dbReference type="Proteomes" id="UP001365542"/>
    </source>
</evidence>
<organism evidence="2 3">
    <name type="scientific">Orbilia ellipsospora</name>
    <dbReference type="NCBI Taxonomy" id="2528407"/>
    <lineage>
        <taxon>Eukaryota</taxon>
        <taxon>Fungi</taxon>
        <taxon>Dikarya</taxon>
        <taxon>Ascomycota</taxon>
        <taxon>Pezizomycotina</taxon>
        <taxon>Orbiliomycetes</taxon>
        <taxon>Orbiliales</taxon>
        <taxon>Orbiliaceae</taxon>
        <taxon>Orbilia</taxon>
    </lineage>
</organism>
<evidence type="ECO:0000313" key="2">
    <source>
        <dbReference type="EMBL" id="KAK6537465.1"/>
    </source>
</evidence>
<dbReference type="AlphaFoldDB" id="A0AAV9X726"/>
<name>A0AAV9X726_9PEZI</name>
<dbReference type="EMBL" id="JAVHJO010000009">
    <property type="protein sequence ID" value="KAK6537465.1"/>
    <property type="molecule type" value="Genomic_DNA"/>
</dbReference>
<accession>A0AAV9X726</accession>